<name>A0AAW0M3M7_QUESU</name>
<organism evidence="2">
    <name type="scientific">Quercus suber</name>
    <name type="common">Cork oak</name>
    <dbReference type="NCBI Taxonomy" id="58331"/>
    <lineage>
        <taxon>Eukaryota</taxon>
        <taxon>Viridiplantae</taxon>
        <taxon>Streptophyta</taxon>
        <taxon>Embryophyta</taxon>
        <taxon>Tracheophyta</taxon>
        <taxon>Spermatophyta</taxon>
        <taxon>Magnoliopsida</taxon>
        <taxon>eudicotyledons</taxon>
        <taxon>Gunneridae</taxon>
        <taxon>Pentapetalae</taxon>
        <taxon>rosids</taxon>
        <taxon>fabids</taxon>
        <taxon>Fagales</taxon>
        <taxon>Fagaceae</taxon>
        <taxon>Quercus</taxon>
    </lineage>
</organism>
<reference evidence="2" key="1">
    <citation type="submission" date="2017-12" db="EMBL/GenBank/DDBJ databases">
        <authorList>
            <person name="Barbosa P."/>
            <person name="Usie A."/>
            <person name="Ramos A.M."/>
        </authorList>
    </citation>
    <scope>NUCLEOTIDE SEQUENCE</scope>
    <source>
        <strain evidence="2">HL8</strain>
        <tissue evidence="2">Leaves</tissue>
    </source>
</reference>
<reference evidence="2" key="3">
    <citation type="submission" date="2023-07" db="EMBL/GenBank/DDBJ databases">
        <title>An improved reference 1 genome and first organelle genomes of Quercus suber.</title>
        <authorList>
            <consortium name="Genosuber Consortium"/>
            <person name="Usie A."/>
            <person name="Serra O."/>
            <person name="Barros P."/>
        </authorList>
    </citation>
    <scope>NUCLEOTIDE SEQUENCE</scope>
    <source>
        <strain evidence="2">HL8</strain>
        <tissue evidence="2">Leaves</tissue>
    </source>
</reference>
<sequence>MDRLRQQSFSSSVFSTLHVVASQRQIIHFASGTDIEVDKLIANYVMKADPSNMSHMEVVSRYSWKSHKEANSLKNSSGAAMIFLITPTRAIVLFAWLSWFSEEALNERKAAMG</sequence>
<keyword evidence="1" id="KW-0812">Transmembrane</keyword>
<reference evidence="2" key="2">
    <citation type="journal article" date="2018" name="Sci. Data">
        <title>The draft genome sequence of cork oak.</title>
        <authorList>
            <person name="Ramos A.M."/>
            <person name="Usie A."/>
            <person name="Barbosa P."/>
            <person name="Barros P.M."/>
            <person name="Capote T."/>
            <person name="Chaves I."/>
            <person name="Simoes F."/>
            <person name="Abreu I."/>
            <person name="Carrasquinho I."/>
            <person name="Faro C."/>
            <person name="Guimaraes J.B."/>
            <person name="Mendonca D."/>
            <person name="Nobrega F."/>
            <person name="Rodrigues L."/>
            <person name="Saibo N.J.M."/>
            <person name="Varela M.C."/>
            <person name="Egas C."/>
            <person name="Matos J."/>
            <person name="Miguel C.M."/>
            <person name="Oliveira M.M."/>
            <person name="Ricardo C.P."/>
            <person name="Goncalves S."/>
        </authorList>
    </citation>
    <scope>NUCLEOTIDE SEQUENCE [LARGE SCALE GENOMIC DNA]</scope>
    <source>
        <strain evidence="2">HL8</strain>
    </source>
</reference>
<proteinExistence type="predicted"/>
<protein>
    <submittedName>
        <fullName evidence="2">Uncharacterized protein</fullName>
    </submittedName>
</protein>
<feature type="transmembrane region" description="Helical" evidence="1">
    <location>
        <begin position="78"/>
        <end position="99"/>
    </location>
</feature>
<dbReference type="EMBL" id="PKMF04000028">
    <property type="protein sequence ID" value="KAK7857344.1"/>
    <property type="molecule type" value="Genomic_DNA"/>
</dbReference>
<gene>
    <name evidence="2" type="ORF">CFP56_018547</name>
</gene>
<evidence type="ECO:0000256" key="1">
    <source>
        <dbReference type="SAM" id="Phobius"/>
    </source>
</evidence>
<keyword evidence="1" id="KW-0472">Membrane</keyword>
<evidence type="ECO:0000313" key="2">
    <source>
        <dbReference type="EMBL" id="KAK7857344.1"/>
    </source>
</evidence>
<dbReference type="AlphaFoldDB" id="A0AAW0M3M7"/>
<keyword evidence="1" id="KW-1133">Transmembrane helix</keyword>
<accession>A0AAW0M3M7</accession>
<comment type="caution">
    <text evidence="2">The sequence shown here is derived from an EMBL/GenBank/DDBJ whole genome shotgun (WGS) entry which is preliminary data.</text>
</comment>